<name>A0A848IZL8_9BACT</name>
<keyword evidence="2" id="KW-1185">Reference proteome</keyword>
<comment type="caution">
    <text evidence="1">The sequence shown here is derived from an EMBL/GenBank/DDBJ whole genome shotgun (WGS) entry which is preliminary data.</text>
</comment>
<proteinExistence type="predicted"/>
<dbReference type="InterPro" id="IPR024229">
    <property type="entry name" value="DUF3781"/>
</dbReference>
<organism evidence="1 2">
    <name type="scientific">Marinigracilibium pacificum</name>
    <dbReference type="NCBI Taxonomy" id="2729599"/>
    <lineage>
        <taxon>Bacteria</taxon>
        <taxon>Pseudomonadati</taxon>
        <taxon>Bacteroidota</taxon>
        <taxon>Cytophagia</taxon>
        <taxon>Cytophagales</taxon>
        <taxon>Flammeovirgaceae</taxon>
        <taxon>Marinigracilibium</taxon>
    </lineage>
</organism>
<evidence type="ECO:0000313" key="2">
    <source>
        <dbReference type="Proteomes" id="UP000559010"/>
    </source>
</evidence>
<accession>A0A848IZL8</accession>
<reference evidence="1 2" key="1">
    <citation type="submission" date="2020-04" db="EMBL/GenBank/DDBJ databases">
        <title>Flammeovirgaceae bacterium KN852 isolated from deep sea.</title>
        <authorList>
            <person name="Zhang D.-C."/>
        </authorList>
    </citation>
    <scope>NUCLEOTIDE SEQUENCE [LARGE SCALE GENOMIC DNA]</scope>
    <source>
        <strain evidence="1 2">KN852</strain>
    </source>
</reference>
<evidence type="ECO:0000313" key="1">
    <source>
        <dbReference type="EMBL" id="NMM47740.1"/>
    </source>
</evidence>
<protein>
    <submittedName>
        <fullName evidence="1">DUF3781 domain-containing protein</fullName>
    </submittedName>
</protein>
<sequence>MNKQLIINKLCYTPLVYQRINKKLATNYTTNEIENLIFSIITNTNENEIIKSGKNYYLINPEYKIRITINSTTFRVITVDKIK</sequence>
<dbReference type="EMBL" id="JABBNU010000003">
    <property type="protein sequence ID" value="NMM47740.1"/>
    <property type="molecule type" value="Genomic_DNA"/>
</dbReference>
<dbReference type="Proteomes" id="UP000559010">
    <property type="component" value="Unassembled WGS sequence"/>
</dbReference>
<dbReference type="AlphaFoldDB" id="A0A848IZL8"/>
<gene>
    <name evidence="1" type="ORF">HH304_04960</name>
</gene>
<dbReference type="Pfam" id="PF12636">
    <property type="entry name" value="DUF3781"/>
    <property type="match status" value="1"/>
</dbReference>